<keyword evidence="1" id="KW-0808">Transferase</keyword>
<accession>A0A0U1KRT7</accession>
<keyword evidence="2" id="KW-1185">Reference proteome</keyword>
<proteinExistence type="predicted"/>
<sequence>MCLKITTQVEIERRKPQGYIDISRKEDGFLCIDDRMKAAYEQAYIFRFVLVEK</sequence>
<dbReference type="EMBL" id="CTRP01000002">
    <property type="protein sequence ID" value="CQR70146.1"/>
    <property type="molecule type" value="Genomic_DNA"/>
</dbReference>
<reference evidence="2" key="1">
    <citation type="submission" date="2015-03" db="EMBL/GenBank/DDBJ databases">
        <authorList>
            <person name="Nijsse Bart"/>
        </authorList>
    </citation>
    <scope>NUCLEOTIDE SEQUENCE [LARGE SCALE GENOMIC DNA]</scope>
</reference>
<dbReference type="GO" id="GO:0008168">
    <property type="term" value="F:methyltransferase activity"/>
    <property type="evidence" value="ECO:0007669"/>
    <property type="project" value="UniProtKB-KW"/>
</dbReference>
<gene>
    <name evidence="1" type="ORF">SpAn4DRAFT_4658</name>
</gene>
<protein>
    <submittedName>
        <fullName evidence="1">Methyltransferase type 11</fullName>
    </submittedName>
</protein>
<evidence type="ECO:0000313" key="2">
    <source>
        <dbReference type="Proteomes" id="UP000049855"/>
    </source>
</evidence>
<dbReference type="Proteomes" id="UP000049855">
    <property type="component" value="Unassembled WGS sequence"/>
</dbReference>
<name>A0A0U1KRT7_9FIRM</name>
<organism evidence="1 2">
    <name type="scientific">Sporomusa ovata</name>
    <dbReference type="NCBI Taxonomy" id="2378"/>
    <lineage>
        <taxon>Bacteria</taxon>
        <taxon>Bacillati</taxon>
        <taxon>Bacillota</taxon>
        <taxon>Negativicutes</taxon>
        <taxon>Selenomonadales</taxon>
        <taxon>Sporomusaceae</taxon>
        <taxon>Sporomusa</taxon>
    </lineage>
</organism>
<dbReference type="AlphaFoldDB" id="A0A0U1KRT7"/>
<evidence type="ECO:0000313" key="1">
    <source>
        <dbReference type="EMBL" id="CQR70146.1"/>
    </source>
</evidence>
<keyword evidence="1" id="KW-0489">Methyltransferase</keyword>
<dbReference type="GO" id="GO:0032259">
    <property type="term" value="P:methylation"/>
    <property type="evidence" value="ECO:0007669"/>
    <property type="project" value="UniProtKB-KW"/>
</dbReference>